<evidence type="ECO:0000256" key="1">
    <source>
        <dbReference type="ARBA" id="ARBA00004141"/>
    </source>
</evidence>
<dbReference type="EMBL" id="MRZV01002213">
    <property type="protein sequence ID" value="PIK34325.1"/>
    <property type="molecule type" value="Genomic_DNA"/>
</dbReference>
<sequence length="243" mass="25857">MVAGCGAKIAKCLLFLVNILVWCVGAVVLSIGSWMLAKSNEFLDLFSEDTLVVVAGMMVGVGCFAFLVGFCGCCGALKESKCLLYTYFILLLLVVALEFTAGVLALVYEDDIEESMRIGMNETIAVNYGYTTAATESVDTIQIDFECCGANDYKDYTTSQFMAQENKAVPESCCRTGTGCTSGTPGNPDSVANIWSEGCVDASISVIESNYLIVGGTCLGLLAVQFVAMVFACCLICAVDEEK</sequence>
<dbReference type="InterPro" id="IPR018499">
    <property type="entry name" value="Tetraspanin/Peripherin"/>
</dbReference>
<protein>
    <recommendedName>
        <fullName evidence="6">Tetraspanin</fullName>
    </recommendedName>
</protein>
<comment type="subcellular location">
    <subcellularLocation>
        <location evidence="1 6">Membrane</location>
        <topology evidence="1 6">Multi-pass membrane protein</topology>
    </subcellularLocation>
</comment>
<dbReference type="GO" id="GO:0005886">
    <property type="term" value="C:plasma membrane"/>
    <property type="evidence" value="ECO:0007669"/>
    <property type="project" value="TreeGrafter"/>
</dbReference>
<feature type="transmembrane region" description="Helical" evidence="6">
    <location>
        <begin position="51"/>
        <end position="77"/>
    </location>
</feature>
<dbReference type="Pfam" id="PF00335">
    <property type="entry name" value="Tetraspanin"/>
    <property type="match status" value="1"/>
</dbReference>
<dbReference type="AlphaFoldDB" id="A0A2G8JF21"/>
<dbReference type="PANTHER" id="PTHR19282:SF519">
    <property type="entry name" value="TETRASPANIN"/>
    <property type="match status" value="1"/>
</dbReference>
<keyword evidence="3 6" id="KW-0812">Transmembrane</keyword>
<feature type="transmembrane region" description="Helical" evidence="6">
    <location>
        <begin position="211"/>
        <end position="239"/>
    </location>
</feature>
<evidence type="ECO:0000256" key="6">
    <source>
        <dbReference type="RuleBase" id="RU361218"/>
    </source>
</evidence>
<evidence type="ECO:0000313" key="8">
    <source>
        <dbReference type="Proteomes" id="UP000230750"/>
    </source>
</evidence>
<dbReference type="Proteomes" id="UP000230750">
    <property type="component" value="Unassembled WGS sequence"/>
</dbReference>
<reference evidence="7 8" key="1">
    <citation type="journal article" date="2017" name="PLoS Biol.">
        <title>The sea cucumber genome provides insights into morphological evolution and visceral regeneration.</title>
        <authorList>
            <person name="Zhang X."/>
            <person name="Sun L."/>
            <person name="Yuan J."/>
            <person name="Sun Y."/>
            <person name="Gao Y."/>
            <person name="Zhang L."/>
            <person name="Li S."/>
            <person name="Dai H."/>
            <person name="Hamel J.F."/>
            <person name="Liu C."/>
            <person name="Yu Y."/>
            <person name="Liu S."/>
            <person name="Lin W."/>
            <person name="Guo K."/>
            <person name="Jin S."/>
            <person name="Xu P."/>
            <person name="Storey K.B."/>
            <person name="Huan P."/>
            <person name="Zhang T."/>
            <person name="Zhou Y."/>
            <person name="Zhang J."/>
            <person name="Lin C."/>
            <person name="Li X."/>
            <person name="Xing L."/>
            <person name="Huo D."/>
            <person name="Sun M."/>
            <person name="Wang L."/>
            <person name="Mercier A."/>
            <person name="Li F."/>
            <person name="Yang H."/>
            <person name="Xiang J."/>
        </authorList>
    </citation>
    <scope>NUCLEOTIDE SEQUENCE [LARGE SCALE GENOMIC DNA]</scope>
    <source>
        <strain evidence="7">Shaxun</strain>
        <tissue evidence="7">Muscle</tissue>
    </source>
</reference>
<dbReference type="PIRSF" id="PIRSF002419">
    <property type="entry name" value="Tetraspanin"/>
    <property type="match status" value="1"/>
</dbReference>
<feature type="transmembrane region" description="Helical" evidence="6">
    <location>
        <begin position="12"/>
        <end position="31"/>
    </location>
</feature>
<keyword evidence="8" id="KW-1185">Reference proteome</keyword>
<evidence type="ECO:0000256" key="5">
    <source>
        <dbReference type="ARBA" id="ARBA00023136"/>
    </source>
</evidence>
<dbReference type="InterPro" id="IPR008952">
    <property type="entry name" value="Tetraspanin_EC2_sf"/>
</dbReference>
<dbReference type="SUPFAM" id="SSF48652">
    <property type="entry name" value="Tetraspanin"/>
    <property type="match status" value="1"/>
</dbReference>
<feature type="transmembrane region" description="Helical" evidence="6">
    <location>
        <begin position="84"/>
        <end position="108"/>
    </location>
</feature>
<dbReference type="STRING" id="307972.A0A2G8JF21"/>
<keyword evidence="4 6" id="KW-1133">Transmembrane helix</keyword>
<dbReference type="OrthoDB" id="438211at2759"/>
<comment type="caution">
    <text evidence="7">The sequence shown here is derived from an EMBL/GenBank/DDBJ whole genome shotgun (WGS) entry which is preliminary data.</text>
</comment>
<proteinExistence type="inferred from homology"/>
<evidence type="ECO:0000256" key="4">
    <source>
        <dbReference type="ARBA" id="ARBA00022989"/>
    </source>
</evidence>
<dbReference type="PANTHER" id="PTHR19282">
    <property type="entry name" value="TETRASPANIN"/>
    <property type="match status" value="1"/>
</dbReference>
<keyword evidence="5 6" id="KW-0472">Membrane</keyword>
<comment type="similarity">
    <text evidence="2 6">Belongs to the tetraspanin (TM4SF) family.</text>
</comment>
<evidence type="ECO:0000256" key="3">
    <source>
        <dbReference type="ARBA" id="ARBA00022692"/>
    </source>
</evidence>
<organism evidence="7 8">
    <name type="scientific">Stichopus japonicus</name>
    <name type="common">Sea cucumber</name>
    <dbReference type="NCBI Taxonomy" id="307972"/>
    <lineage>
        <taxon>Eukaryota</taxon>
        <taxon>Metazoa</taxon>
        <taxon>Echinodermata</taxon>
        <taxon>Eleutherozoa</taxon>
        <taxon>Echinozoa</taxon>
        <taxon>Holothuroidea</taxon>
        <taxon>Aspidochirotacea</taxon>
        <taxon>Aspidochirotida</taxon>
        <taxon>Stichopodidae</taxon>
        <taxon>Apostichopus</taxon>
    </lineage>
</organism>
<name>A0A2G8JF21_STIJA</name>
<dbReference type="InterPro" id="IPR000301">
    <property type="entry name" value="Tetraspanin_animals"/>
</dbReference>
<dbReference type="Gene3D" id="1.10.1450.10">
    <property type="entry name" value="Tetraspanin"/>
    <property type="match status" value="1"/>
</dbReference>
<gene>
    <name evidence="7" type="ORF">BSL78_28849</name>
</gene>
<evidence type="ECO:0000256" key="2">
    <source>
        <dbReference type="ARBA" id="ARBA00006840"/>
    </source>
</evidence>
<dbReference type="PRINTS" id="PR00259">
    <property type="entry name" value="TMFOUR"/>
</dbReference>
<accession>A0A2G8JF21</accession>
<evidence type="ECO:0000313" key="7">
    <source>
        <dbReference type="EMBL" id="PIK34325.1"/>
    </source>
</evidence>